<dbReference type="PANTHER" id="PTHR21087:SF16">
    <property type="entry name" value="SHIKIMATE KINASE 1, CHLOROPLASTIC"/>
    <property type="match status" value="1"/>
</dbReference>
<feature type="binding site" evidence="11">
    <location>
        <position position="34"/>
    </location>
    <ligand>
        <name>substrate</name>
    </ligand>
</feature>
<feature type="binding site" evidence="11">
    <location>
        <position position="16"/>
    </location>
    <ligand>
        <name>Mg(2+)</name>
        <dbReference type="ChEBI" id="CHEBI:18420"/>
    </ligand>
</feature>
<feature type="binding site" evidence="11">
    <location>
        <position position="58"/>
    </location>
    <ligand>
        <name>substrate</name>
    </ligand>
</feature>
<dbReference type="PROSITE" id="PS01128">
    <property type="entry name" value="SHIKIMATE_KINASE"/>
    <property type="match status" value="1"/>
</dbReference>
<dbReference type="Proteomes" id="UP001336020">
    <property type="component" value="Unassembled WGS sequence"/>
</dbReference>
<evidence type="ECO:0000256" key="4">
    <source>
        <dbReference type="ARBA" id="ARBA00022605"/>
    </source>
</evidence>
<keyword evidence="11" id="KW-0963">Cytoplasm</keyword>
<gene>
    <name evidence="11" type="primary">aroK</name>
    <name evidence="13" type="ORF">Q7514_01525</name>
</gene>
<proteinExistence type="inferred from homology"/>
<evidence type="ECO:0000256" key="6">
    <source>
        <dbReference type="ARBA" id="ARBA00022741"/>
    </source>
</evidence>
<evidence type="ECO:0000256" key="11">
    <source>
        <dbReference type="HAMAP-Rule" id="MF_00109"/>
    </source>
</evidence>
<evidence type="ECO:0000256" key="9">
    <source>
        <dbReference type="ARBA" id="ARBA00023141"/>
    </source>
</evidence>
<keyword evidence="8 11" id="KW-0067">ATP-binding</keyword>
<sequence>MTPRAILIGPPGAGKSTIGRRVAQALDVPLLDTDAEIERTTGRTIPEIFTEDGEPEFRRIEEQVVADALASHHGVVSLGGGAILSERTRERLVGCTVVYLEISVAEGLRRTGTNTTRPLLNGGDPAQKYRDLMRRRRPLYRKSATIRVRTDGRSPGRVVQQVLAKLDSAQEDSNNMTSEENRSSTP</sequence>
<comment type="function">
    <text evidence="11">Catalyzes the specific phosphorylation of the 3-hydroxyl group of shikimic acid using ATP as a cosubstrate.</text>
</comment>
<dbReference type="Gene3D" id="3.40.50.300">
    <property type="entry name" value="P-loop containing nucleotide triphosphate hydrolases"/>
    <property type="match status" value="1"/>
</dbReference>
<evidence type="ECO:0000256" key="8">
    <source>
        <dbReference type="ARBA" id="ARBA00022840"/>
    </source>
</evidence>
<keyword evidence="11" id="KW-0460">Magnesium</keyword>
<feature type="region of interest" description="Disordered" evidence="12">
    <location>
        <begin position="166"/>
        <end position="186"/>
    </location>
</feature>
<dbReference type="PRINTS" id="PR01100">
    <property type="entry name" value="SHIKIMTKNASE"/>
</dbReference>
<comment type="pathway">
    <text evidence="1 11">Metabolic intermediate biosynthesis; chorismate biosynthesis; chorismate from D-erythrose 4-phosphate and phosphoenolpyruvate: step 5/7.</text>
</comment>
<dbReference type="EMBL" id="JAUTXY010000001">
    <property type="protein sequence ID" value="MEE2056208.1"/>
    <property type="molecule type" value="Genomic_DNA"/>
</dbReference>
<keyword evidence="5 11" id="KW-0808">Transferase</keyword>
<evidence type="ECO:0000313" key="14">
    <source>
        <dbReference type="Proteomes" id="UP001336020"/>
    </source>
</evidence>
<evidence type="ECO:0000256" key="12">
    <source>
        <dbReference type="SAM" id="MobiDB-lite"/>
    </source>
</evidence>
<dbReference type="EC" id="2.7.1.71" evidence="3 11"/>
<dbReference type="InterPro" id="IPR031322">
    <property type="entry name" value="Shikimate/glucono_kinase"/>
</dbReference>
<feature type="binding site" evidence="11">
    <location>
        <position position="117"/>
    </location>
    <ligand>
        <name>ATP</name>
        <dbReference type="ChEBI" id="CHEBI:30616"/>
    </ligand>
</feature>
<dbReference type="InterPro" id="IPR023000">
    <property type="entry name" value="Shikimate_kinase_CS"/>
</dbReference>
<feature type="binding site" evidence="11">
    <location>
        <begin position="12"/>
        <end position="17"/>
    </location>
    <ligand>
        <name>ATP</name>
        <dbReference type="ChEBI" id="CHEBI:30616"/>
    </ligand>
</feature>
<dbReference type="Pfam" id="PF01202">
    <property type="entry name" value="SKI"/>
    <property type="match status" value="1"/>
</dbReference>
<dbReference type="SUPFAM" id="SSF52540">
    <property type="entry name" value="P-loop containing nucleoside triphosphate hydrolases"/>
    <property type="match status" value="1"/>
</dbReference>
<evidence type="ECO:0000256" key="5">
    <source>
        <dbReference type="ARBA" id="ARBA00022679"/>
    </source>
</evidence>
<keyword evidence="9 11" id="KW-0057">Aromatic amino acid biosynthesis</keyword>
<comment type="subcellular location">
    <subcellularLocation>
        <location evidence="11">Cytoplasm</location>
    </subcellularLocation>
</comment>
<reference evidence="13 14" key="1">
    <citation type="submission" date="2023-07" db="EMBL/GenBank/DDBJ databases">
        <authorList>
            <person name="Girao M."/>
            <person name="Carvalho M.F."/>
        </authorList>
    </citation>
    <scope>NUCLEOTIDE SEQUENCE [LARGE SCALE GENOMIC DNA]</scope>
    <source>
        <strain evidence="13 14">YIM65754</strain>
    </source>
</reference>
<keyword evidence="14" id="KW-1185">Reference proteome</keyword>
<accession>A0ABU7L3Z1</accession>
<organism evidence="13 14">
    <name type="scientific">Rhodococcus artemisiae</name>
    <dbReference type="NCBI Taxonomy" id="714159"/>
    <lineage>
        <taxon>Bacteria</taxon>
        <taxon>Bacillati</taxon>
        <taxon>Actinomycetota</taxon>
        <taxon>Actinomycetes</taxon>
        <taxon>Mycobacteriales</taxon>
        <taxon>Nocardiaceae</taxon>
        <taxon>Rhodococcus</taxon>
    </lineage>
</organism>
<dbReference type="CDD" id="cd00464">
    <property type="entry name" value="SK"/>
    <property type="match status" value="1"/>
</dbReference>
<comment type="subunit">
    <text evidence="11">Monomer.</text>
</comment>
<comment type="caution">
    <text evidence="13">The sequence shown here is derived from an EMBL/GenBank/DDBJ whole genome shotgun (WGS) entry which is preliminary data.</text>
</comment>
<dbReference type="InterPro" id="IPR027417">
    <property type="entry name" value="P-loop_NTPase"/>
</dbReference>
<feature type="binding site" evidence="11">
    <location>
        <position position="136"/>
    </location>
    <ligand>
        <name>substrate</name>
    </ligand>
</feature>
<keyword evidence="6 11" id="KW-0547">Nucleotide-binding</keyword>
<dbReference type="HAMAP" id="MF_00109">
    <property type="entry name" value="Shikimate_kinase"/>
    <property type="match status" value="1"/>
</dbReference>
<feature type="binding site" evidence="11">
    <location>
        <position position="80"/>
    </location>
    <ligand>
        <name>substrate</name>
    </ligand>
</feature>
<protein>
    <recommendedName>
        <fullName evidence="3 11">Shikimate kinase</fullName>
        <shortName evidence="11">SK</shortName>
        <ecNumber evidence="3 11">2.7.1.71</ecNumber>
    </recommendedName>
</protein>
<evidence type="ECO:0000256" key="1">
    <source>
        <dbReference type="ARBA" id="ARBA00004842"/>
    </source>
</evidence>
<name>A0ABU7L3Z1_9NOCA</name>
<evidence type="ECO:0000313" key="13">
    <source>
        <dbReference type="EMBL" id="MEE2056208.1"/>
    </source>
</evidence>
<dbReference type="GO" id="GO:0004765">
    <property type="term" value="F:shikimate kinase activity"/>
    <property type="evidence" value="ECO:0007669"/>
    <property type="project" value="UniProtKB-EC"/>
</dbReference>
<dbReference type="PANTHER" id="PTHR21087">
    <property type="entry name" value="SHIKIMATE KINASE"/>
    <property type="match status" value="1"/>
</dbReference>
<keyword evidence="4 11" id="KW-0028">Amino-acid biosynthesis</keyword>
<feature type="binding site" evidence="11">
    <location>
        <position position="153"/>
    </location>
    <ligand>
        <name>ATP</name>
        <dbReference type="ChEBI" id="CHEBI:30616"/>
    </ligand>
</feature>
<evidence type="ECO:0000256" key="3">
    <source>
        <dbReference type="ARBA" id="ARBA00012154"/>
    </source>
</evidence>
<dbReference type="InterPro" id="IPR000623">
    <property type="entry name" value="Shikimate_kinase/TSH1"/>
</dbReference>
<keyword evidence="7 11" id="KW-0418">Kinase</keyword>
<comment type="cofactor">
    <cofactor evidence="11">
        <name>Mg(2+)</name>
        <dbReference type="ChEBI" id="CHEBI:18420"/>
    </cofactor>
    <text evidence="11">Binds 1 Mg(2+) ion per subunit.</text>
</comment>
<evidence type="ECO:0000256" key="10">
    <source>
        <dbReference type="ARBA" id="ARBA00048567"/>
    </source>
</evidence>
<evidence type="ECO:0000256" key="2">
    <source>
        <dbReference type="ARBA" id="ARBA00006997"/>
    </source>
</evidence>
<evidence type="ECO:0000256" key="7">
    <source>
        <dbReference type="ARBA" id="ARBA00022777"/>
    </source>
</evidence>
<dbReference type="RefSeq" id="WP_330131506.1">
    <property type="nucleotide sequence ID" value="NZ_JAUTXY010000001.1"/>
</dbReference>
<keyword evidence="11" id="KW-0479">Metal-binding</keyword>
<comment type="similarity">
    <text evidence="2 11">Belongs to the shikimate kinase family.</text>
</comment>
<comment type="catalytic activity">
    <reaction evidence="10 11">
        <text>shikimate + ATP = 3-phosphoshikimate + ADP + H(+)</text>
        <dbReference type="Rhea" id="RHEA:13121"/>
        <dbReference type="ChEBI" id="CHEBI:15378"/>
        <dbReference type="ChEBI" id="CHEBI:30616"/>
        <dbReference type="ChEBI" id="CHEBI:36208"/>
        <dbReference type="ChEBI" id="CHEBI:145989"/>
        <dbReference type="ChEBI" id="CHEBI:456216"/>
        <dbReference type="EC" id="2.7.1.71"/>
    </reaction>
</comment>